<evidence type="ECO:0000313" key="5">
    <source>
        <dbReference type="EMBL" id="CAI8031424.1"/>
    </source>
</evidence>
<dbReference type="PROSITE" id="PS50106">
    <property type="entry name" value="PDZ"/>
    <property type="match status" value="1"/>
</dbReference>
<evidence type="ECO:0000256" key="2">
    <source>
        <dbReference type="ARBA" id="ARBA00022737"/>
    </source>
</evidence>
<dbReference type="EMBL" id="CASHTH010002534">
    <property type="protein sequence ID" value="CAI8031424.1"/>
    <property type="molecule type" value="Genomic_DNA"/>
</dbReference>
<dbReference type="CDD" id="cd00136">
    <property type="entry name" value="PDZ_canonical"/>
    <property type="match status" value="1"/>
</dbReference>
<name>A0AA35SKT0_GEOBA</name>
<dbReference type="InterPro" id="IPR036034">
    <property type="entry name" value="PDZ_sf"/>
</dbReference>
<keyword evidence="6" id="KW-1185">Reference proteome</keyword>
<protein>
    <submittedName>
        <fullName evidence="5">InaD-like protein</fullName>
    </submittedName>
</protein>
<dbReference type="InterPro" id="IPR001478">
    <property type="entry name" value="PDZ"/>
</dbReference>
<evidence type="ECO:0000256" key="3">
    <source>
        <dbReference type="ARBA" id="ARBA00023273"/>
    </source>
</evidence>
<reference evidence="5" key="1">
    <citation type="submission" date="2023-03" db="EMBL/GenBank/DDBJ databases">
        <authorList>
            <person name="Steffen K."/>
            <person name="Cardenas P."/>
        </authorList>
    </citation>
    <scope>NUCLEOTIDE SEQUENCE</scope>
</reference>
<keyword evidence="3" id="KW-0966">Cell projection</keyword>
<dbReference type="InterPro" id="IPR051844">
    <property type="entry name" value="USH2_Complex_Protein"/>
</dbReference>
<keyword evidence="2" id="KW-0677">Repeat</keyword>
<feature type="domain" description="PDZ" evidence="4">
    <location>
        <begin position="133"/>
        <end position="204"/>
    </location>
</feature>
<comment type="caution">
    <text evidence="5">The sequence shown here is derived from an EMBL/GenBank/DDBJ whole genome shotgun (WGS) entry which is preliminary data.</text>
</comment>
<gene>
    <name evidence="5" type="ORF">GBAR_LOCUS17833</name>
</gene>
<dbReference type="PANTHER" id="PTHR23116">
    <property type="entry name" value="PDZ DOMAIN CONTAINING WHIRLIN AND HARMONIN-RELATED"/>
    <property type="match status" value="1"/>
</dbReference>
<dbReference type="Gene3D" id="2.30.42.10">
    <property type="match status" value="1"/>
</dbReference>
<dbReference type="Pfam" id="PF00595">
    <property type="entry name" value="PDZ"/>
    <property type="match status" value="1"/>
</dbReference>
<comment type="subcellular location">
    <subcellularLocation>
        <location evidence="1">Cell projection</location>
    </subcellularLocation>
</comment>
<proteinExistence type="predicted"/>
<organism evidence="5 6">
    <name type="scientific">Geodia barretti</name>
    <name type="common">Barrett's horny sponge</name>
    <dbReference type="NCBI Taxonomy" id="519541"/>
    <lineage>
        <taxon>Eukaryota</taxon>
        <taxon>Metazoa</taxon>
        <taxon>Porifera</taxon>
        <taxon>Demospongiae</taxon>
        <taxon>Heteroscleromorpha</taxon>
        <taxon>Tetractinellida</taxon>
        <taxon>Astrophorina</taxon>
        <taxon>Geodiidae</taxon>
        <taxon>Geodia</taxon>
    </lineage>
</organism>
<accession>A0AA35SKT0</accession>
<dbReference type="GO" id="GO:0042995">
    <property type="term" value="C:cell projection"/>
    <property type="evidence" value="ECO:0007669"/>
    <property type="project" value="UniProtKB-SubCell"/>
</dbReference>
<dbReference type="SMART" id="SM00228">
    <property type="entry name" value="PDZ"/>
    <property type="match status" value="1"/>
</dbReference>
<evidence type="ECO:0000313" key="6">
    <source>
        <dbReference type="Proteomes" id="UP001174909"/>
    </source>
</evidence>
<evidence type="ECO:0000259" key="4">
    <source>
        <dbReference type="PROSITE" id="PS50106"/>
    </source>
</evidence>
<sequence>MWIRETVVMVQKRRESWNQSQFKTTTTLSSMRSRAMEVRIHSVGQRYERETWGCLTSEPSAVSQPVIFSTEPASKPLSIIQVEPSNPERPIEEPSMLGMQTRESFMEWNEDYDVDSLERCRRGNVGPSKNPIIVEIVKNAPQLGLTITGGVDTPSPGVIITHVKEGGAAGNDGFLQAGFEIVQVDGVRVRGLTHDAAAQALARAFRSERPTIELIVIPTS</sequence>
<dbReference type="AlphaFoldDB" id="A0AA35SKT0"/>
<dbReference type="Proteomes" id="UP001174909">
    <property type="component" value="Unassembled WGS sequence"/>
</dbReference>
<evidence type="ECO:0000256" key="1">
    <source>
        <dbReference type="ARBA" id="ARBA00004316"/>
    </source>
</evidence>
<dbReference type="GO" id="GO:0005886">
    <property type="term" value="C:plasma membrane"/>
    <property type="evidence" value="ECO:0007669"/>
    <property type="project" value="TreeGrafter"/>
</dbReference>
<dbReference type="PANTHER" id="PTHR23116:SF29">
    <property type="entry name" value="PDZ DOMAIN-CONTAINING PROTEIN 7"/>
    <property type="match status" value="1"/>
</dbReference>
<dbReference type="SUPFAM" id="SSF50156">
    <property type="entry name" value="PDZ domain-like"/>
    <property type="match status" value="1"/>
</dbReference>